<protein>
    <submittedName>
        <fullName evidence="2">Uncharacterized protein</fullName>
    </submittedName>
</protein>
<accession>A0AA39MTX9</accession>
<feature type="region of interest" description="Disordered" evidence="1">
    <location>
        <begin position="62"/>
        <end position="112"/>
    </location>
</feature>
<dbReference type="AlphaFoldDB" id="A0AA39MTX9"/>
<dbReference type="RefSeq" id="XP_060325589.1">
    <property type="nucleotide sequence ID" value="XM_060470059.1"/>
</dbReference>
<name>A0AA39MTX9_ARMTA</name>
<comment type="caution">
    <text evidence="2">The sequence shown here is derived from an EMBL/GenBank/DDBJ whole genome shotgun (WGS) entry which is preliminary data.</text>
</comment>
<organism evidence="2 3">
    <name type="scientific">Armillaria tabescens</name>
    <name type="common">Ringless honey mushroom</name>
    <name type="synonym">Agaricus tabescens</name>
    <dbReference type="NCBI Taxonomy" id="1929756"/>
    <lineage>
        <taxon>Eukaryota</taxon>
        <taxon>Fungi</taxon>
        <taxon>Dikarya</taxon>
        <taxon>Basidiomycota</taxon>
        <taxon>Agaricomycotina</taxon>
        <taxon>Agaricomycetes</taxon>
        <taxon>Agaricomycetidae</taxon>
        <taxon>Agaricales</taxon>
        <taxon>Marasmiineae</taxon>
        <taxon>Physalacriaceae</taxon>
        <taxon>Desarmillaria</taxon>
    </lineage>
</organism>
<dbReference type="Proteomes" id="UP001175211">
    <property type="component" value="Unassembled WGS sequence"/>
</dbReference>
<evidence type="ECO:0000256" key="1">
    <source>
        <dbReference type="SAM" id="MobiDB-lite"/>
    </source>
</evidence>
<dbReference type="EMBL" id="JAUEPS010000049">
    <property type="protein sequence ID" value="KAK0445685.1"/>
    <property type="molecule type" value="Genomic_DNA"/>
</dbReference>
<sequence length="112" mass="12820">MCLTTSTTISDELEAANIVTELGRWDSQKFRLPLAYQCGHILQVAPGELGLGIYLSNPRRCGPRSEKHQYLRFKGEKKAHKPKRMPCTKLRDKWSPSTKYLNDEETNPADEK</sequence>
<evidence type="ECO:0000313" key="2">
    <source>
        <dbReference type="EMBL" id="KAK0445685.1"/>
    </source>
</evidence>
<gene>
    <name evidence="2" type="ORF">EV420DRAFT_1484315</name>
</gene>
<reference evidence="2" key="1">
    <citation type="submission" date="2023-06" db="EMBL/GenBank/DDBJ databases">
        <authorList>
            <consortium name="Lawrence Berkeley National Laboratory"/>
            <person name="Ahrendt S."/>
            <person name="Sahu N."/>
            <person name="Indic B."/>
            <person name="Wong-Bajracharya J."/>
            <person name="Merenyi Z."/>
            <person name="Ke H.-M."/>
            <person name="Monk M."/>
            <person name="Kocsube S."/>
            <person name="Drula E."/>
            <person name="Lipzen A."/>
            <person name="Balint B."/>
            <person name="Henrissat B."/>
            <person name="Andreopoulos B."/>
            <person name="Martin F.M."/>
            <person name="Harder C.B."/>
            <person name="Rigling D."/>
            <person name="Ford K.L."/>
            <person name="Foster G.D."/>
            <person name="Pangilinan J."/>
            <person name="Papanicolaou A."/>
            <person name="Barry K."/>
            <person name="LaButti K."/>
            <person name="Viragh M."/>
            <person name="Koriabine M."/>
            <person name="Yan M."/>
            <person name="Riley R."/>
            <person name="Champramary S."/>
            <person name="Plett K.L."/>
            <person name="Tsai I.J."/>
            <person name="Slot J."/>
            <person name="Sipos G."/>
            <person name="Plett J."/>
            <person name="Nagy L.G."/>
            <person name="Grigoriev I.V."/>
        </authorList>
    </citation>
    <scope>NUCLEOTIDE SEQUENCE</scope>
    <source>
        <strain evidence="2">CCBAS 213</strain>
    </source>
</reference>
<evidence type="ECO:0000313" key="3">
    <source>
        <dbReference type="Proteomes" id="UP001175211"/>
    </source>
</evidence>
<keyword evidence="3" id="KW-1185">Reference proteome</keyword>
<feature type="compositionally biased region" description="Basic residues" evidence="1">
    <location>
        <begin position="77"/>
        <end position="86"/>
    </location>
</feature>
<feature type="compositionally biased region" description="Acidic residues" evidence="1">
    <location>
        <begin position="103"/>
        <end position="112"/>
    </location>
</feature>
<dbReference type="GeneID" id="85353607"/>
<proteinExistence type="predicted"/>
<feature type="compositionally biased region" description="Basic and acidic residues" evidence="1">
    <location>
        <begin position="63"/>
        <end position="76"/>
    </location>
</feature>